<protein>
    <submittedName>
        <fullName evidence="2">Uncharacterized protein LOC105229439 isoform X1</fullName>
    </submittedName>
</protein>
<accession>A0ABM3JI14</accession>
<dbReference type="GeneID" id="105229439"/>
<name>A0ABM3JI14_BACDO</name>
<dbReference type="Proteomes" id="UP001652620">
    <property type="component" value="Chromosome 3"/>
</dbReference>
<proteinExistence type="predicted"/>
<evidence type="ECO:0000313" key="1">
    <source>
        <dbReference type="Proteomes" id="UP001652620"/>
    </source>
</evidence>
<keyword evidence="1" id="KW-1185">Reference proteome</keyword>
<evidence type="ECO:0000313" key="2">
    <source>
        <dbReference type="RefSeq" id="XP_049308864.1"/>
    </source>
</evidence>
<sequence>MEMIEFLQHTNLRNLKCNVKSMVKDRLRSIHDDLNERRSLLRCNLEYENLRYSEELALFMKNRIEEAARKRVQWFGIQRMQREHNKDKFLQLKALQREMENCEATRHWQSKALLLDTKEAQLHQIKEKEAMRQREKQIELIWEDVTRRYFEEKAKQDVVETKLIKTIAGINQNINIKNYECQRKNNKVAEQATREQFAKEDMFHTLMNGSHLARRKVAERNKKLFQQKELTEQITENQIIRWKNKKVLFDEEVKIMENCNSEILNNQQEEEKRKIQDSVWQEYYINHVKEEKERKREESKQFELKFSGTGCVLKQQNKKPYNKSAR</sequence>
<dbReference type="RefSeq" id="XP_049308864.1">
    <property type="nucleotide sequence ID" value="XM_049452907.1"/>
</dbReference>
<reference evidence="2" key="1">
    <citation type="submission" date="2025-08" db="UniProtKB">
        <authorList>
            <consortium name="RefSeq"/>
        </authorList>
    </citation>
    <scope>IDENTIFICATION</scope>
    <source>
        <tissue evidence="2">Adult</tissue>
    </source>
</reference>
<gene>
    <name evidence="2" type="primary">LOC105229439</name>
</gene>
<organism evidence="1 2">
    <name type="scientific">Bactrocera dorsalis</name>
    <name type="common">Oriental fruit fly</name>
    <name type="synonym">Dacus dorsalis</name>
    <dbReference type="NCBI Taxonomy" id="27457"/>
    <lineage>
        <taxon>Eukaryota</taxon>
        <taxon>Metazoa</taxon>
        <taxon>Ecdysozoa</taxon>
        <taxon>Arthropoda</taxon>
        <taxon>Hexapoda</taxon>
        <taxon>Insecta</taxon>
        <taxon>Pterygota</taxon>
        <taxon>Neoptera</taxon>
        <taxon>Endopterygota</taxon>
        <taxon>Diptera</taxon>
        <taxon>Brachycera</taxon>
        <taxon>Muscomorpha</taxon>
        <taxon>Tephritoidea</taxon>
        <taxon>Tephritidae</taxon>
        <taxon>Bactrocera</taxon>
        <taxon>Bactrocera</taxon>
    </lineage>
</organism>